<comment type="similarity">
    <text evidence="2">Belongs to the CAF1 family.</text>
</comment>
<dbReference type="InterPro" id="IPR006941">
    <property type="entry name" value="RNase_CAF1"/>
</dbReference>
<dbReference type="InterPro" id="IPR012337">
    <property type="entry name" value="RNaseH-like_sf"/>
</dbReference>
<evidence type="ECO:0000259" key="3">
    <source>
        <dbReference type="PROSITE" id="PS50042"/>
    </source>
</evidence>
<dbReference type="PANTHER" id="PTHR15092:SF42">
    <property type="entry name" value="POLY(A)-SPECIFIC RIBONUCLEASE PARN-LIKE"/>
    <property type="match status" value="1"/>
</dbReference>
<dbReference type="InterPro" id="IPR051181">
    <property type="entry name" value="CAF1_poly(A)_ribonucleases"/>
</dbReference>
<dbReference type="PROSITE" id="PS50042">
    <property type="entry name" value="CNMP_BINDING_3"/>
    <property type="match status" value="1"/>
</dbReference>
<sequence length="610" mass="67960">MVASGGKHCWCRAVKQITKSNFSAALQQIKAHIKDADFIAVSSQKTGDLSASSSHRYPWRRVLPIDVPETAYLKAKLAAETFELLQFAVCPFRFQGSKLVAFPYNFHLFPRDELNLGMPSYSFSCQSSFLTSMAREGFDFNVSIYDGISYLSRAQESIAKERTPTPLVYSSSSSPTPSVADSIFIGRIKSRVEHWRNACKDSRNMTDGSLAKSLRKLILGGEVYGSRPSLSIDVCSDRQVQLTLETVTHISDDLVPLVVLDKSVGPKSVRVVLTSSEEDKHLLMSEIQNLEEEQNLKVRGFREVIDLISSSHKPIIAYNCLHDFTFIHSKFISPLPPSLNEFMCSLRLVFSNIVDVNHLLKEIGPLRKAKNLPAALSYLKRQFFVPIDMEIPQPADGNSNKNHGHNVLRITRVFAKLSILLKIVPDCQTSLGRHTMAIEEYANIFYPTSNSVQETEADDVDFHMDNVRKISTDELIFMWGFRGGTSAAELKSHLRQTHFVFTEDFELRLVDNTCAVVVFQKSGSAEALLKEIGSGKTNSTAPSKMLSEGLKAAGYETYKKVCRLGLWEAELADSLESVTSDSSGDVVISSGEDASDIYWSSESMIDLNDL</sequence>
<feature type="domain" description="Cyclic nucleotide-binding" evidence="3">
    <location>
        <begin position="570"/>
        <end position="610"/>
    </location>
</feature>
<protein>
    <submittedName>
        <fullName evidence="5">Poly(A)-specific ribonuclease PARN-like isoform X1</fullName>
    </submittedName>
</protein>
<dbReference type="RefSeq" id="XP_010943605.1">
    <property type="nucleotide sequence ID" value="XM_010945303.3"/>
</dbReference>
<organism evidence="4 5">
    <name type="scientific">Elaeis guineensis var. tenera</name>
    <name type="common">Oil palm</name>
    <dbReference type="NCBI Taxonomy" id="51953"/>
    <lineage>
        <taxon>Eukaryota</taxon>
        <taxon>Viridiplantae</taxon>
        <taxon>Streptophyta</taxon>
        <taxon>Embryophyta</taxon>
        <taxon>Tracheophyta</taxon>
        <taxon>Spermatophyta</taxon>
        <taxon>Magnoliopsida</taxon>
        <taxon>Liliopsida</taxon>
        <taxon>Arecaceae</taxon>
        <taxon>Arecoideae</taxon>
        <taxon>Cocoseae</taxon>
        <taxon>Elaeidinae</taxon>
        <taxon>Elaeis</taxon>
    </lineage>
</organism>
<dbReference type="GO" id="GO:0000175">
    <property type="term" value="F:3'-5'-RNA exonuclease activity"/>
    <property type="evidence" value="ECO:0007669"/>
    <property type="project" value="TreeGrafter"/>
</dbReference>
<dbReference type="InParanoid" id="A0A6I9SIZ2"/>
<dbReference type="GeneID" id="105061298"/>
<dbReference type="Proteomes" id="UP000504607">
    <property type="component" value="Unplaced"/>
</dbReference>
<keyword evidence="4" id="KW-1185">Reference proteome</keyword>
<dbReference type="AlphaFoldDB" id="A0A6I9SIZ2"/>
<accession>A0A6I9SIZ2</accession>
<evidence type="ECO:0000256" key="2">
    <source>
        <dbReference type="ARBA" id="ARBA00008372"/>
    </source>
</evidence>
<dbReference type="InterPro" id="IPR036397">
    <property type="entry name" value="RNaseH_sf"/>
</dbReference>
<dbReference type="SUPFAM" id="SSF53098">
    <property type="entry name" value="Ribonuclease H-like"/>
    <property type="match status" value="1"/>
</dbReference>
<name>A0A6I9SIZ2_ELAGV</name>
<gene>
    <name evidence="5" type="primary">LOC105061298</name>
</gene>
<dbReference type="PANTHER" id="PTHR15092">
    <property type="entry name" value="POLY A -SPECIFIC RIBONUCLEASE/TARGET OF EGR1, MEMBER 1"/>
    <property type="match status" value="1"/>
</dbReference>
<evidence type="ECO:0000313" key="5">
    <source>
        <dbReference type="RefSeq" id="XP_010943605.1"/>
    </source>
</evidence>
<proteinExistence type="inferred from homology"/>
<evidence type="ECO:0000256" key="1">
    <source>
        <dbReference type="ARBA" id="ARBA00001968"/>
    </source>
</evidence>
<dbReference type="GO" id="GO:0003723">
    <property type="term" value="F:RNA binding"/>
    <property type="evidence" value="ECO:0007669"/>
    <property type="project" value="TreeGrafter"/>
</dbReference>
<comment type="cofactor">
    <cofactor evidence="1">
        <name>a divalent metal cation</name>
        <dbReference type="ChEBI" id="CHEBI:60240"/>
    </cofactor>
</comment>
<evidence type="ECO:0000313" key="4">
    <source>
        <dbReference type="Proteomes" id="UP000504607"/>
    </source>
</evidence>
<dbReference type="InterPro" id="IPR000595">
    <property type="entry name" value="cNMP-bd_dom"/>
</dbReference>
<dbReference type="Pfam" id="PF04857">
    <property type="entry name" value="CAF1"/>
    <property type="match status" value="1"/>
</dbReference>
<reference evidence="5" key="1">
    <citation type="submission" date="2025-08" db="UniProtKB">
        <authorList>
            <consortium name="RefSeq"/>
        </authorList>
    </citation>
    <scope>IDENTIFICATION</scope>
</reference>
<dbReference type="Gene3D" id="3.30.420.10">
    <property type="entry name" value="Ribonuclease H-like superfamily/Ribonuclease H"/>
    <property type="match status" value="2"/>
</dbReference>
<dbReference type="OrthoDB" id="1432093at2759"/>
<dbReference type="KEGG" id="egu:105061298"/>